<dbReference type="InterPro" id="IPR011009">
    <property type="entry name" value="Kinase-like_dom_sf"/>
</dbReference>
<protein>
    <recommendedName>
        <fullName evidence="8">Protein kinase domain-containing protein</fullName>
    </recommendedName>
</protein>
<sequence>MFPMEHLSENTVRFPVSVTMVVIMKNFIINKGKVKGRTTYIQILANRGHHGSTSDLWSCGVILYVVLTSYLPFDDRNLAILYQKIFRGDVKIPKWLPNPKTRITVVEIKEHDWF</sequence>
<dbReference type="AlphaFoldDB" id="A0A835IAH0"/>
<evidence type="ECO:0000313" key="7">
    <source>
        <dbReference type="Proteomes" id="UP000631114"/>
    </source>
</evidence>
<reference evidence="6 7" key="1">
    <citation type="submission" date="2020-10" db="EMBL/GenBank/DDBJ databases">
        <title>The Coptis chinensis genome and diversification of protoberbering-type alkaloids.</title>
        <authorList>
            <person name="Wang B."/>
            <person name="Shu S."/>
            <person name="Song C."/>
            <person name="Liu Y."/>
        </authorList>
    </citation>
    <scope>NUCLEOTIDE SEQUENCE [LARGE SCALE GENOMIC DNA]</scope>
    <source>
        <strain evidence="6">HL-2020</strain>
        <tissue evidence="6">Leaf</tissue>
    </source>
</reference>
<dbReference type="GO" id="GO:0004674">
    <property type="term" value="F:protein serine/threonine kinase activity"/>
    <property type="evidence" value="ECO:0007669"/>
    <property type="project" value="UniProtKB-KW"/>
</dbReference>
<evidence type="ECO:0000256" key="5">
    <source>
        <dbReference type="ARBA" id="ARBA00022840"/>
    </source>
</evidence>
<proteinExistence type="predicted"/>
<keyword evidence="3" id="KW-0547">Nucleotide-binding</keyword>
<feature type="non-terminal residue" evidence="6">
    <location>
        <position position="114"/>
    </location>
</feature>
<dbReference type="GO" id="GO:0005524">
    <property type="term" value="F:ATP binding"/>
    <property type="evidence" value="ECO:0007669"/>
    <property type="project" value="UniProtKB-KW"/>
</dbReference>
<dbReference type="PANTHER" id="PTHR43895">
    <property type="entry name" value="CALCIUM/CALMODULIN-DEPENDENT PROTEIN KINASE KINASE-RELATED"/>
    <property type="match status" value="1"/>
</dbReference>
<keyword evidence="2" id="KW-0808">Transferase</keyword>
<keyword evidence="4" id="KW-0418">Kinase</keyword>
<accession>A0A835IAH0</accession>
<keyword evidence="7" id="KW-1185">Reference proteome</keyword>
<dbReference type="GO" id="GO:0007165">
    <property type="term" value="P:signal transduction"/>
    <property type="evidence" value="ECO:0007669"/>
    <property type="project" value="TreeGrafter"/>
</dbReference>
<evidence type="ECO:0000256" key="1">
    <source>
        <dbReference type="ARBA" id="ARBA00022527"/>
    </source>
</evidence>
<evidence type="ECO:0000313" key="6">
    <source>
        <dbReference type="EMBL" id="KAF9613187.1"/>
    </source>
</evidence>
<gene>
    <name evidence="6" type="ORF">IFM89_005958</name>
</gene>
<organism evidence="6 7">
    <name type="scientific">Coptis chinensis</name>
    <dbReference type="NCBI Taxonomy" id="261450"/>
    <lineage>
        <taxon>Eukaryota</taxon>
        <taxon>Viridiplantae</taxon>
        <taxon>Streptophyta</taxon>
        <taxon>Embryophyta</taxon>
        <taxon>Tracheophyta</taxon>
        <taxon>Spermatophyta</taxon>
        <taxon>Magnoliopsida</taxon>
        <taxon>Ranunculales</taxon>
        <taxon>Ranunculaceae</taxon>
        <taxon>Coptidoideae</taxon>
        <taxon>Coptis</taxon>
    </lineage>
</organism>
<dbReference type="PANTHER" id="PTHR43895:SF65">
    <property type="entry name" value="CBL-INTERACTING PROTEIN KINASE 21"/>
    <property type="match status" value="1"/>
</dbReference>
<dbReference type="Proteomes" id="UP000631114">
    <property type="component" value="Unassembled WGS sequence"/>
</dbReference>
<keyword evidence="5" id="KW-0067">ATP-binding</keyword>
<comment type="caution">
    <text evidence="6">The sequence shown here is derived from an EMBL/GenBank/DDBJ whole genome shotgun (WGS) entry which is preliminary data.</text>
</comment>
<dbReference type="Gene3D" id="1.10.510.10">
    <property type="entry name" value="Transferase(Phosphotransferase) domain 1"/>
    <property type="match status" value="1"/>
</dbReference>
<name>A0A835IAH0_9MAGN</name>
<dbReference type="EMBL" id="JADFTS010000003">
    <property type="protein sequence ID" value="KAF9613187.1"/>
    <property type="molecule type" value="Genomic_DNA"/>
</dbReference>
<evidence type="ECO:0000256" key="2">
    <source>
        <dbReference type="ARBA" id="ARBA00022679"/>
    </source>
</evidence>
<evidence type="ECO:0000256" key="4">
    <source>
        <dbReference type="ARBA" id="ARBA00022777"/>
    </source>
</evidence>
<dbReference type="SUPFAM" id="SSF56112">
    <property type="entry name" value="Protein kinase-like (PK-like)"/>
    <property type="match status" value="1"/>
</dbReference>
<evidence type="ECO:0008006" key="8">
    <source>
        <dbReference type="Google" id="ProtNLM"/>
    </source>
</evidence>
<evidence type="ECO:0000256" key="3">
    <source>
        <dbReference type="ARBA" id="ARBA00022741"/>
    </source>
</evidence>
<keyword evidence="1" id="KW-0723">Serine/threonine-protein kinase</keyword>
<dbReference type="OrthoDB" id="193931at2759"/>